<name>A0ABU0EIF9_9CELL</name>
<keyword evidence="1" id="KW-0812">Transmembrane</keyword>
<accession>A0ABU0EIF9</accession>
<proteinExistence type="predicted"/>
<evidence type="ECO:0008006" key="4">
    <source>
        <dbReference type="Google" id="ProtNLM"/>
    </source>
</evidence>
<evidence type="ECO:0000256" key="1">
    <source>
        <dbReference type="SAM" id="Phobius"/>
    </source>
</evidence>
<evidence type="ECO:0000313" key="2">
    <source>
        <dbReference type="EMBL" id="MDQ0375049.1"/>
    </source>
</evidence>
<dbReference type="RefSeq" id="WP_307493862.1">
    <property type="nucleotide sequence ID" value="NZ_JAUSVB010000005.1"/>
</dbReference>
<feature type="transmembrane region" description="Helical" evidence="1">
    <location>
        <begin position="67"/>
        <end position="85"/>
    </location>
</feature>
<feature type="transmembrane region" description="Helical" evidence="1">
    <location>
        <begin position="138"/>
        <end position="156"/>
    </location>
</feature>
<reference evidence="2 3" key="1">
    <citation type="submission" date="2023-07" db="EMBL/GenBank/DDBJ databases">
        <title>Sorghum-associated microbial communities from plants grown in Nebraska, USA.</title>
        <authorList>
            <person name="Schachtman D."/>
        </authorList>
    </citation>
    <scope>NUCLEOTIDE SEQUENCE [LARGE SCALE GENOMIC DNA]</scope>
    <source>
        <strain evidence="2 3">BE332</strain>
    </source>
</reference>
<feature type="transmembrane region" description="Helical" evidence="1">
    <location>
        <begin position="16"/>
        <end position="37"/>
    </location>
</feature>
<feature type="transmembrane region" description="Helical" evidence="1">
    <location>
        <begin position="43"/>
        <end position="60"/>
    </location>
</feature>
<gene>
    <name evidence="2" type="ORF">J2X26_003379</name>
</gene>
<feature type="transmembrane region" description="Helical" evidence="1">
    <location>
        <begin position="176"/>
        <end position="194"/>
    </location>
</feature>
<keyword evidence="1" id="KW-0472">Membrane</keyword>
<protein>
    <recommendedName>
        <fullName evidence="4">Integral membrane protein</fullName>
    </recommendedName>
</protein>
<evidence type="ECO:0000313" key="3">
    <source>
        <dbReference type="Proteomes" id="UP001239626"/>
    </source>
</evidence>
<comment type="caution">
    <text evidence="2">The sequence shown here is derived from an EMBL/GenBank/DDBJ whole genome shotgun (WGS) entry which is preliminary data.</text>
</comment>
<keyword evidence="1" id="KW-1133">Transmembrane helix</keyword>
<sequence length="283" mass="28817">MTGPPTPTTLDRIARALGITAGLVAVAVGVATAVGILQPDTGRTVSLWLVVAVSAVVAWRRASSARLSLLYGIPALTLTGSWWAASTEVWFAYSATGSSATRPGLGATGITVAVLLLLLWALTGTGLLATVRAAGAQVPVRILAVATMVLTLPIWASSLGASQLVLVRTSPAAHGAVRTASLVLVLVVGALVLADRRPPSVWAAAYVLPAAALTWVGWQSHLAVAYGPAPTTSYSAVALPDLVLLPAVMAPLASVLLVALLWLLAVGGTAELGRFRPPPAEIV</sequence>
<keyword evidence="3" id="KW-1185">Reference proteome</keyword>
<dbReference type="EMBL" id="JAUSVB010000005">
    <property type="protein sequence ID" value="MDQ0375049.1"/>
    <property type="molecule type" value="Genomic_DNA"/>
</dbReference>
<dbReference type="Proteomes" id="UP001239626">
    <property type="component" value="Unassembled WGS sequence"/>
</dbReference>
<feature type="transmembrane region" description="Helical" evidence="1">
    <location>
        <begin position="105"/>
        <end position="131"/>
    </location>
</feature>
<organism evidence="2 3">
    <name type="scientific">Cellulomonas humilata</name>
    <dbReference type="NCBI Taxonomy" id="144055"/>
    <lineage>
        <taxon>Bacteria</taxon>
        <taxon>Bacillati</taxon>
        <taxon>Actinomycetota</taxon>
        <taxon>Actinomycetes</taxon>
        <taxon>Micrococcales</taxon>
        <taxon>Cellulomonadaceae</taxon>
        <taxon>Cellulomonas</taxon>
    </lineage>
</organism>
<feature type="transmembrane region" description="Helical" evidence="1">
    <location>
        <begin position="201"/>
        <end position="218"/>
    </location>
</feature>
<feature type="transmembrane region" description="Helical" evidence="1">
    <location>
        <begin position="243"/>
        <end position="266"/>
    </location>
</feature>